<protein>
    <submittedName>
        <fullName evidence="2">Uncharacterized protein</fullName>
    </submittedName>
</protein>
<comment type="caution">
    <text evidence="2">The sequence shown here is derived from an EMBL/GenBank/DDBJ whole genome shotgun (WGS) entry which is preliminary data.</text>
</comment>
<evidence type="ECO:0000313" key="3">
    <source>
        <dbReference type="Proteomes" id="UP000005938"/>
    </source>
</evidence>
<keyword evidence="1" id="KW-0472">Membrane</keyword>
<gene>
    <name evidence="2" type="ORF">W5A_07085</name>
</gene>
<evidence type="ECO:0000256" key="1">
    <source>
        <dbReference type="SAM" id="Phobius"/>
    </source>
</evidence>
<dbReference type="eggNOG" id="ENOG5032W1F">
    <property type="taxonomic scope" value="Bacteria"/>
</dbReference>
<keyword evidence="1" id="KW-1133">Transmembrane helix</keyword>
<dbReference type="Proteomes" id="UP000005938">
    <property type="component" value="Unassembled WGS sequence"/>
</dbReference>
<dbReference type="AlphaFoldDB" id="I0WFZ9"/>
<sequence>MEERNKQLHSIWGKWWVPIRKWFYPSWLLYETSYRFYDYAESVHPYVINQLEGIEVYIKEIGLQILAAISSIATFAICTVFLTVPACFLLYCFFTTKNVTGTTFEGKVKVYF</sequence>
<keyword evidence="1" id="KW-0812">Transmembrane</keyword>
<dbReference type="STRING" id="946077.W5A_07085"/>
<keyword evidence="3" id="KW-1185">Reference proteome</keyword>
<dbReference type="EMBL" id="AJJU01000006">
    <property type="protein sequence ID" value="EID75315.1"/>
    <property type="molecule type" value="Genomic_DNA"/>
</dbReference>
<reference evidence="2 3" key="1">
    <citation type="journal article" date="2012" name="J. Bacteriol.">
        <title>Genome Sequence of the Halotolerant Bacterium Imtechella halotolerans K1T.</title>
        <authorList>
            <person name="Kumar S."/>
            <person name="Vikram S."/>
            <person name="Subramanian S."/>
            <person name="Raghava G.P."/>
            <person name="Pinnaka A.K."/>
        </authorList>
    </citation>
    <scope>NUCLEOTIDE SEQUENCE [LARGE SCALE GENOMIC DNA]</scope>
    <source>
        <strain evidence="2 3">K1</strain>
    </source>
</reference>
<feature type="transmembrane region" description="Helical" evidence="1">
    <location>
        <begin position="65"/>
        <end position="91"/>
    </location>
</feature>
<proteinExistence type="predicted"/>
<dbReference type="RefSeq" id="WP_008238875.1">
    <property type="nucleotide sequence ID" value="NZ_AJJU01000006.1"/>
</dbReference>
<dbReference type="OrthoDB" id="1189484at2"/>
<evidence type="ECO:0000313" key="2">
    <source>
        <dbReference type="EMBL" id="EID75315.1"/>
    </source>
</evidence>
<name>I0WFZ9_9FLAO</name>
<accession>I0WFZ9</accession>
<organism evidence="2 3">
    <name type="scientific">Imtechella halotolerans K1</name>
    <dbReference type="NCBI Taxonomy" id="946077"/>
    <lineage>
        <taxon>Bacteria</taxon>
        <taxon>Pseudomonadati</taxon>
        <taxon>Bacteroidota</taxon>
        <taxon>Flavobacteriia</taxon>
        <taxon>Flavobacteriales</taxon>
        <taxon>Flavobacteriaceae</taxon>
        <taxon>Imtechella</taxon>
    </lineage>
</organism>